<reference evidence="1 2" key="1">
    <citation type="submission" date="2014-11" db="EMBL/GenBank/DDBJ databases">
        <title>Pan-genome of Gallibacterium spp.</title>
        <authorList>
            <person name="Kudirkiene E."/>
            <person name="Bojesen A.M."/>
        </authorList>
    </citation>
    <scope>NUCLEOTIDE SEQUENCE [LARGE SCALE GENOMIC DNA]</scope>
    <source>
        <strain evidence="1 2">59/S3/89</strain>
    </source>
</reference>
<dbReference type="EMBL" id="JTJR01000025">
    <property type="protein sequence ID" value="OBX04547.1"/>
    <property type="molecule type" value="Genomic_DNA"/>
</dbReference>
<evidence type="ECO:0000313" key="1">
    <source>
        <dbReference type="EMBL" id="OBX04547.1"/>
    </source>
</evidence>
<dbReference type="AlphaFoldDB" id="A0A1A7PS45"/>
<protein>
    <submittedName>
        <fullName evidence="1">Transposase</fullName>
    </submittedName>
</protein>
<proteinExistence type="predicted"/>
<dbReference type="Proteomes" id="UP000092626">
    <property type="component" value="Unassembled WGS sequence"/>
</dbReference>
<accession>A0A1A7PS45</accession>
<gene>
    <name evidence="1" type="ORF">QV06_06130</name>
</gene>
<dbReference type="STRING" id="505345.QV06_06130"/>
<evidence type="ECO:0000313" key="2">
    <source>
        <dbReference type="Proteomes" id="UP000092626"/>
    </source>
</evidence>
<name>A0A1A7PS45_9PAST</name>
<comment type="caution">
    <text evidence="1">The sequence shown here is derived from an EMBL/GenBank/DDBJ whole genome shotgun (WGS) entry which is preliminary data.</text>
</comment>
<feature type="non-terminal residue" evidence="1">
    <location>
        <position position="67"/>
    </location>
</feature>
<sequence length="67" mass="7732">MNIVMDTTFFGRYFGVLVLIDSNSTNVVSPHFVRTEKVIYYQLALNRLRAKSYIIQLITCDGKRGLM</sequence>
<organism evidence="1 2">
    <name type="scientific">Gallibacterium genomosp. 3</name>
    <dbReference type="NCBI Taxonomy" id="505345"/>
    <lineage>
        <taxon>Bacteria</taxon>
        <taxon>Pseudomonadati</taxon>
        <taxon>Pseudomonadota</taxon>
        <taxon>Gammaproteobacteria</taxon>
        <taxon>Pasteurellales</taxon>
        <taxon>Pasteurellaceae</taxon>
        <taxon>Gallibacterium</taxon>
    </lineage>
</organism>